<reference evidence="1" key="1">
    <citation type="journal article" date="2022" name="Microorganisms">
        <title>Two New Species of Filamentous Sulfur Bacteria of the Genus Thiothrix, Thiothrix winogradskyi sp. nov. and 'Candidatus Thiothrix sulfatifontis' sp. nov.</title>
        <authorList>
            <person name="Ravin N.V."/>
            <person name="Rossetti S."/>
            <person name="Beletsky A.V."/>
            <person name="Kadnikov V.V."/>
            <person name="Rudenko T.S."/>
            <person name="Smolyakov D.D."/>
            <person name="Moskvitina M.I."/>
            <person name="Gureeva M.V."/>
            <person name="Mardanov A.V."/>
            <person name="Grabovich M.Y."/>
        </authorList>
    </citation>
    <scope>NUCLEOTIDE SEQUENCE</scope>
    <source>
        <strain evidence="1">CT3</strain>
    </source>
</reference>
<dbReference type="EMBL" id="CP091244">
    <property type="protein sequence ID" value="UJS25278.1"/>
    <property type="molecule type" value="Genomic_DNA"/>
</dbReference>
<protein>
    <submittedName>
        <fullName evidence="1">Uncharacterized protein</fullName>
    </submittedName>
</protein>
<keyword evidence="2" id="KW-1185">Reference proteome</keyword>
<sequence length="126" mass="13683">MPRIIIEEVGRVPGAPDVKLETGYIDGPLGTRLPYPRVFHRDVTHVFELSVKVPDSGDFVPVIRECILAGLAAGGVAAFLSSPASAIPAFKTAFWGTLVIKLGEQATEFEWIGINEHQSRGEWSPI</sequence>
<dbReference type="RefSeq" id="WP_236500061.1">
    <property type="nucleotide sequence ID" value="NZ_CP091244.1"/>
</dbReference>
<name>A0ABY3T1J6_9GAMM</name>
<proteinExistence type="predicted"/>
<organism evidence="1 2">
    <name type="scientific">Thiothrix winogradskyi</name>
    <dbReference type="NCBI Taxonomy" id="96472"/>
    <lineage>
        <taxon>Bacteria</taxon>
        <taxon>Pseudomonadati</taxon>
        <taxon>Pseudomonadota</taxon>
        <taxon>Gammaproteobacteria</taxon>
        <taxon>Thiotrichales</taxon>
        <taxon>Thiotrichaceae</taxon>
        <taxon>Thiothrix</taxon>
    </lineage>
</organism>
<dbReference type="Proteomes" id="UP001054801">
    <property type="component" value="Chromosome"/>
</dbReference>
<accession>A0ABY3T1J6</accession>
<gene>
    <name evidence="1" type="ORF">L2Y54_04355</name>
</gene>
<evidence type="ECO:0000313" key="1">
    <source>
        <dbReference type="EMBL" id="UJS25278.1"/>
    </source>
</evidence>
<evidence type="ECO:0000313" key="2">
    <source>
        <dbReference type="Proteomes" id="UP001054801"/>
    </source>
</evidence>